<reference evidence="5 6" key="1">
    <citation type="submission" date="2018-08" db="EMBL/GenBank/DDBJ databases">
        <title>A genome reference for cultivated species of the human gut microbiota.</title>
        <authorList>
            <person name="Zou Y."/>
            <person name="Xue W."/>
            <person name="Luo G."/>
        </authorList>
    </citation>
    <scope>NUCLEOTIDE SEQUENCE [LARGE SCALE GENOMIC DNA]</scope>
    <source>
        <strain evidence="2 7">AF24-4</strain>
        <strain evidence="4 6">AM23-23AC</strain>
        <strain evidence="3 5">AM42-1AC</strain>
    </source>
</reference>
<sequence length="338" mass="38905">MITSTFMIGFSTLVMYTLAIGFCIAVLRGEWLTKGCIRFYRGLIAVNLIAIAVFIEKCFTVEKTSREEQLLIFASITFLVFIIETVLIVVAPMKGDHKISKTVPRETFDLKEENFETEENIKICCTQMKKESSFKGTIVFMQPDYYKADLNGKVWFHKKNKKEYLGHTGKYDEISDFFVRAGYHTIRYDHSDNREPISIETVLKRVRIILDERNEANVVVFCAGNINEFINEIYEILKPTELICMGAANQEILENIFKVKEHIPVFIGDFGDDPYCNVKNENAVHFENTDFTFCVRGKRKLKKYGRSADNEGITDVSALGVIEEWLTEQEKAGLEQPR</sequence>
<dbReference type="EMBL" id="QRHP01000041">
    <property type="protein sequence ID" value="RHF80115.1"/>
    <property type="molecule type" value="Genomic_DNA"/>
</dbReference>
<dbReference type="Proteomes" id="UP000283701">
    <property type="component" value="Unassembled WGS sequence"/>
</dbReference>
<name>A0A3R6GFG4_9FIRM</name>
<organism evidence="4 6">
    <name type="scientific">Roseburia inulinivorans</name>
    <dbReference type="NCBI Taxonomy" id="360807"/>
    <lineage>
        <taxon>Bacteria</taxon>
        <taxon>Bacillati</taxon>
        <taxon>Bacillota</taxon>
        <taxon>Clostridia</taxon>
        <taxon>Lachnospirales</taxon>
        <taxon>Lachnospiraceae</taxon>
        <taxon>Roseburia</taxon>
    </lineage>
</organism>
<dbReference type="AlphaFoldDB" id="A0A3R6GFG4"/>
<evidence type="ECO:0000313" key="2">
    <source>
        <dbReference type="EMBL" id="RGR63319.1"/>
    </source>
</evidence>
<evidence type="ECO:0000313" key="4">
    <source>
        <dbReference type="EMBL" id="RHF80115.1"/>
    </source>
</evidence>
<evidence type="ECO:0000256" key="1">
    <source>
        <dbReference type="SAM" id="Phobius"/>
    </source>
</evidence>
<dbReference type="RefSeq" id="WP_118127607.1">
    <property type="nucleotide sequence ID" value="NZ_CABJFX010000012.1"/>
</dbReference>
<feature type="transmembrane region" description="Helical" evidence="1">
    <location>
        <begin position="39"/>
        <end position="55"/>
    </location>
</feature>
<proteinExistence type="predicted"/>
<keyword evidence="1" id="KW-0472">Membrane</keyword>
<dbReference type="Proteomes" id="UP000283492">
    <property type="component" value="Unassembled WGS sequence"/>
</dbReference>
<evidence type="ECO:0000313" key="7">
    <source>
        <dbReference type="Proteomes" id="UP000285820"/>
    </source>
</evidence>
<dbReference type="EMBL" id="QSFX01000012">
    <property type="protein sequence ID" value="RHA88963.1"/>
    <property type="molecule type" value="Genomic_DNA"/>
</dbReference>
<gene>
    <name evidence="4" type="ORF">DW654_17095</name>
    <name evidence="3" type="ORF">DW914_08055</name>
    <name evidence="2" type="ORF">DWY29_17190</name>
</gene>
<evidence type="ECO:0000313" key="3">
    <source>
        <dbReference type="EMBL" id="RHA88963.1"/>
    </source>
</evidence>
<feature type="transmembrane region" description="Helical" evidence="1">
    <location>
        <begin position="6"/>
        <end position="27"/>
    </location>
</feature>
<evidence type="ECO:0000313" key="5">
    <source>
        <dbReference type="Proteomes" id="UP000283492"/>
    </source>
</evidence>
<comment type="caution">
    <text evidence="4">The sequence shown here is derived from an EMBL/GenBank/DDBJ whole genome shotgun (WGS) entry which is preliminary data.</text>
</comment>
<protein>
    <submittedName>
        <fullName evidence="4">Uncharacterized protein</fullName>
    </submittedName>
</protein>
<evidence type="ECO:0000313" key="6">
    <source>
        <dbReference type="Proteomes" id="UP000283701"/>
    </source>
</evidence>
<feature type="transmembrane region" description="Helical" evidence="1">
    <location>
        <begin position="70"/>
        <end position="91"/>
    </location>
</feature>
<accession>A0A3R6GFG4</accession>
<dbReference type="Proteomes" id="UP000285820">
    <property type="component" value="Unassembled WGS sequence"/>
</dbReference>
<keyword evidence="1" id="KW-1133">Transmembrane helix</keyword>
<dbReference type="EMBL" id="QRUN01000064">
    <property type="protein sequence ID" value="RGR63319.1"/>
    <property type="molecule type" value="Genomic_DNA"/>
</dbReference>
<keyword evidence="1" id="KW-0812">Transmembrane</keyword>